<reference evidence="6 7" key="1">
    <citation type="submission" date="2017-03" db="EMBL/GenBank/DDBJ databases">
        <authorList>
            <person name="Afonso C.L."/>
            <person name="Miller P.J."/>
            <person name="Scott M.A."/>
            <person name="Spackman E."/>
            <person name="Goraichik I."/>
            <person name="Dimitrov K.M."/>
            <person name="Suarez D.L."/>
            <person name="Swayne D.E."/>
        </authorList>
    </citation>
    <scope>NUCLEOTIDE SEQUENCE [LARGE SCALE GENOMIC DNA]</scope>
    <source>
        <strain evidence="6 7">CECT 7691</strain>
    </source>
</reference>
<feature type="domain" description="HTH lysR-type" evidence="5">
    <location>
        <begin position="117"/>
        <end position="173"/>
    </location>
</feature>
<dbReference type="PANTHER" id="PTHR30126:SF98">
    <property type="entry name" value="HTH-TYPE TRANSCRIPTIONAL ACTIVATOR BAUR"/>
    <property type="match status" value="1"/>
</dbReference>
<dbReference type="EMBL" id="FWFR01000002">
    <property type="protein sequence ID" value="SLN62925.1"/>
    <property type="molecule type" value="Genomic_DNA"/>
</dbReference>
<evidence type="ECO:0000313" key="6">
    <source>
        <dbReference type="EMBL" id="SLN62925.1"/>
    </source>
</evidence>
<dbReference type="InParanoid" id="A0A1Y5TL62"/>
<dbReference type="InterPro" id="IPR036390">
    <property type="entry name" value="WH_DNA-bd_sf"/>
</dbReference>
<proteinExistence type="inferred from homology"/>
<evidence type="ECO:0000256" key="1">
    <source>
        <dbReference type="ARBA" id="ARBA00009437"/>
    </source>
</evidence>
<name>A0A1Y5TL62_9PROT</name>
<dbReference type="InterPro" id="IPR005119">
    <property type="entry name" value="LysR_subst-bd"/>
</dbReference>
<keyword evidence="2" id="KW-0805">Transcription regulation</keyword>
<dbReference type="Gene3D" id="3.40.190.10">
    <property type="entry name" value="Periplasmic binding protein-like II"/>
    <property type="match status" value="2"/>
</dbReference>
<evidence type="ECO:0000313" key="7">
    <source>
        <dbReference type="Proteomes" id="UP000193200"/>
    </source>
</evidence>
<organism evidence="6 7">
    <name type="scientific">Oceanibacterium hippocampi</name>
    <dbReference type="NCBI Taxonomy" id="745714"/>
    <lineage>
        <taxon>Bacteria</taxon>
        <taxon>Pseudomonadati</taxon>
        <taxon>Pseudomonadota</taxon>
        <taxon>Alphaproteobacteria</taxon>
        <taxon>Sneathiellales</taxon>
        <taxon>Sneathiellaceae</taxon>
        <taxon>Oceanibacterium</taxon>
    </lineage>
</organism>
<dbReference type="Pfam" id="PF03466">
    <property type="entry name" value="LysR_substrate"/>
    <property type="match status" value="1"/>
</dbReference>
<dbReference type="GO" id="GO:0000976">
    <property type="term" value="F:transcription cis-regulatory region binding"/>
    <property type="evidence" value="ECO:0007669"/>
    <property type="project" value="TreeGrafter"/>
</dbReference>
<comment type="similarity">
    <text evidence="1">Belongs to the LysR transcriptional regulatory family.</text>
</comment>
<accession>A0A1Y5TL62</accession>
<sequence>MWEGWGVDEILYDRMPNFRHLRAFREVAASGSISQAATRVHLSQPAITQALAKLEGQLGAPMFVRSPGGMRVNELGQRFLSRVERALSLVRNGAREALRLGARRGGRGFSNFDQLATSAQLRALVAVARAGNFTLAAREAGVSQPSLHRAARDLERLSGLALFIKSAGGIEVTPAAEMLARSVRLAFAELAQGFAEIGETLGVDQGRIVVGTMPLARTFVLPSAINMLMESRPDVRFSVIDGPYDDLLHGLRHGDIDVLVGALRIPVPIDDVVQEELFRDPLAVVGRAGHPLCRQGAIGRDDLAAYPWVVARRGTPTRRHFEALFAGVSEPSSIVEASSLVLIRGLLTGSDRLTLISTHQIRHEQEMGLLAPLPVDSAGTVRPIGTTCRRDWRPTGTQSAFLDCLRRAGELATAQP</sequence>
<dbReference type="PROSITE" id="PS50931">
    <property type="entry name" value="HTH_LYSR"/>
    <property type="match status" value="2"/>
</dbReference>
<dbReference type="InterPro" id="IPR036388">
    <property type="entry name" value="WH-like_DNA-bd_sf"/>
</dbReference>
<dbReference type="PANTHER" id="PTHR30126">
    <property type="entry name" value="HTH-TYPE TRANSCRIPTIONAL REGULATOR"/>
    <property type="match status" value="1"/>
</dbReference>
<evidence type="ECO:0000256" key="3">
    <source>
        <dbReference type="ARBA" id="ARBA00023125"/>
    </source>
</evidence>
<keyword evidence="3" id="KW-0238">DNA-binding</keyword>
<feature type="domain" description="HTH lysR-type" evidence="5">
    <location>
        <begin position="16"/>
        <end position="73"/>
    </location>
</feature>
<evidence type="ECO:0000259" key="5">
    <source>
        <dbReference type="PROSITE" id="PS50931"/>
    </source>
</evidence>
<evidence type="ECO:0000256" key="4">
    <source>
        <dbReference type="ARBA" id="ARBA00023163"/>
    </source>
</evidence>
<keyword evidence="4" id="KW-0804">Transcription</keyword>
<evidence type="ECO:0000256" key="2">
    <source>
        <dbReference type="ARBA" id="ARBA00023015"/>
    </source>
</evidence>
<gene>
    <name evidence="6" type="primary">cmpR_2</name>
    <name evidence="6" type="ORF">OCH7691_02804</name>
</gene>
<dbReference type="Pfam" id="PF00126">
    <property type="entry name" value="HTH_1"/>
    <property type="match status" value="2"/>
</dbReference>
<keyword evidence="7" id="KW-1185">Reference proteome</keyword>
<dbReference type="AlphaFoldDB" id="A0A1Y5TL62"/>
<dbReference type="PRINTS" id="PR00039">
    <property type="entry name" value="HTHLYSR"/>
</dbReference>
<dbReference type="Gene3D" id="1.10.10.10">
    <property type="entry name" value="Winged helix-like DNA-binding domain superfamily/Winged helix DNA-binding domain"/>
    <property type="match status" value="2"/>
</dbReference>
<dbReference type="OrthoDB" id="7333438at2"/>
<protein>
    <submittedName>
        <fullName evidence="6">HTH-type transcriptional activator CmpR</fullName>
    </submittedName>
</protein>
<dbReference type="GO" id="GO:0003700">
    <property type="term" value="F:DNA-binding transcription factor activity"/>
    <property type="evidence" value="ECO:0007669"/>
    <property type="project" value="InterPro"/>
</dbReference>
<dbReference type="InterPro" id="IPR000847">
    <property type="entry name" value="LysR_HTH_N"/>
</dbReference>
<dbReference type="SUPFAM" id="SSF46785">
    <property type="entry name" value="Winged helix' DNA-binding domain"/>
    <property type="match status" value="2"/>
</dbReference>
<dbReference type="Proteomes" id="UP000193200">
    <property type="component" value="Unassembled WGS sequence"/>
</dbReference>
<dbReference type="SUPFAM" id="SSF53850">
    <property type="entry name" value="Periplasmic binding protein-like II"/>
    <property type="match status" value="1"/>
</dbReference>